<dbReference type="AlphaFoldDB" id="A0A543NLV9"/>
<accession>A0A543NLV9</accession>
<proteinExistence type="predicted"/>
<comment type="caution">
    <text evidence="2">The sequence shown here is derived from an EMBL/GenBank/DDBJ whole genome shotgun (WGS) entry which is preliminary data.</text>
</comment>
<gene>
    <name evidence="2" type="ORF">FHX37_2793</name>
</gene>
<dbReference type="EMBL" id="VFQC01000001">
    <property type="protein sequence ID" value="TQN32810.1"/>
    <property type="molecule type" value="Genomic_DNA"/>
</dbReference>
<evidence type="ECO:0000313" key="3">
    <source>
        <dbReference type="Proteomes" id="UP000317422"/>
    </source>
</evidence>
<evidence type="ECO:0000256" key="1">
    <source>
        <dbReference type="SAM" id="MobiDB-lite"/>
    </source>
</evidence>
<sequence length="307" mass="32669">MAVPGQHWPPPPPHLWPRVDEFGGRGRSRDHTPAAGELRGQVREAGMRGGFVLVPSGPGSADARAVFEALRAELPDWPVLAPHGGADLTAAPADPDTPYVLWLGDVTGRLGSEGVEPATVGRLLRAGAVVAATLDTAEYGQHRHDLETSPAPHLLPPRRVLGMLLLTMARTVVPEPRPDDAGPGTAAGEAREESPVPAHDAGDSGDGLPLVAWRAALDNAATPEERFLVGRMAHRAGRGDLAESAWQQPAMQGEPRSLTALGNLLTRQGRAGEAEALFTSLARRGFPQAERELHRLRGQRGSHTRRE</sequence>
<name>A0A543NLV9_9ACTN</name>
<feature type="compositionally biased region" description="Basic and acidic residues" evidence="1">
    <location>
        <begin position="17"/>
        <end position="32"/>
    </location>
</feature>
<feature type="region of interest" description="Disordered" evidence="1">
    <location>
        <begin position="172"/>
        <end position="207"/>
    </location>
</feature>
<evidence type="ECO:0000313" key="2">
    <source>
        <dbReference type="EMBL" id="TQN32810.1"/>
    </source>
</evidence>
<reference evidence="2 3" key="1">
    <citation type="submission" date="2019-06" db="EMBL/GenBank/DDBJ databases">
        <title>Sequencing the genomes of 1000 actinobacteria strains.</title>
        <authorList>
            <person name="Klenk H.-P."/>
        </authorList>
    </citation>
    <scope>NUCLEOTIDE SEQUENCE [LARGE SCALE GENOMIC DNA]</scope>
    <source>
        <strain evidence="2 3">DSM 45015</strain>
    </source>
</reference>
<dbReference type="Proteomes" id="UP000317422">
    <property type="component" value="Unassembled WGS sequence"/>
</dbReference>
<dbReference type="Gene3D" id="1.25.40.10">
    <property type="entry name" value="Tetratricopeptide repeat domain"/>
    <property type="match status" value="1"/>
</dbReference>
<organism evidence="2 3">
    <name type="scientific">Haloactinospora alba</name>
    <dbReference type="NCBI Taxonomy" id="405555"/>
    <lineage>
        <taxon>Bacteria</taxon>
        <taxon>Bacillati</taxon>
        <taxon>Actinomycetota</taxon>
        <taxon>Actinomycetes</taxon>
        <taxon>Streptosporangiales</taxon>
        <taxon>Nocardiopsidaceae</taxon>
        <taxon>Haloactinospora</taxon>
    </lineage>
</organism>
<dbReference type="InterPro" id="IPR011990">
    <property type="entry name" value="TPR-like_helical_dom_sf"/>
</dbReference>
<evidence type="ECO:0008006" key="4">
    <source>
        <dbReference type="Google" id="ProtNLM"/>
    </source>
</evidence>
<dbReference type="RefSeq" id="WP_141924259.1">
    <property type="nucleotide sequence ID" value="NZ_VFQC01000001.1"/>
</dbReference>
<protein>
    <recommendedName>
        <fullName evidence="4">Tetratricopeptide repeat protein</fullName>
    </recommendedName>
</protein>
<feature type="region of interest" description="Disordered" evidence="1">
    <location>
        <begin position="1"/>
        <end position="35"/>
    </location>
</feature>
<dbReference type="OrthoDB" id="4532668at2"/>
<keyword evidence="3" id="KW-1185">Reference proteome</keyword>